<dbReference type="EMBL" id="DS985242">
    <property type="protein sequence ID" value="EDV27994.1"/>
    <property type="molecule type" value="Genomic_DNA"/>
</dbReference>
<gene>
    <name evidence="7" type="ORF">TRIADDRAFT_53109</name>
</gene>
<feature type="transmembrane region" description="Helical" evidence="6">
    <location>
        <begin position="35"/>
        <end position="54"/>
    </location>
</feature>
<evidence type="ECO:0008006" key="9">
    <source>
        <dbReference type="Google" id="ProtNLM"/>
    </source>
</evidence>
<dbReference type="PhylomeDB" id="B3RNB9"/>
<dbReference type="CTD" id="6750476"/>
<dbReference type="HOGENOM" id="CLU_051078_0_0_1"/>
<evidence type="ECO:0000313" key="8">
    <source>
        <dbReference type="Proteomes" id="UP000009022"/>
    </source>
</evidence>
<dbReference type="Pfam" id="PF03006">
    <property type="entry name" value="HlyIII"/>
    <property type="match status" value="1"/>
</dbReference>
<organism evidence="7 8">
    <name type="scientific">Trichoplax adhaerens</name>
    <name type="common">Trichoplax reptans</name>
    <dbReference type="NCBI Taxonomy" id="10228"/>
    <lineage>
        <taxon>Eukaryota</taxon>
        <taxon>Metazoa</taxon>
        <taxon>Placozoa</taxon>
        <taxon>Uniplacotomia</taxon>
        <taxon>Trichoplacea</taxon>
        <taxon>Trichoplacidae</taxon>
        <taxon>Trichoplax</taxon>
    </lineage>
</organism>
<reference evidence="7 8" key="1">
    <citation type="journal article" date="2008" name="Nature">
        <title>The Trichoplax genome and the nature of placozoans.</title>
        <authorList>
            <person name="Srivastava M."/>
            <person name="Begovic E."/>
            <person name="Chapman J."/>
            <person name="Putnam N.H."/>
            <person name="Hellsten U."/>
            <person name="Kawashima T."/>
            <person name="Kuo A."/>
            <person name="Mitros T."/>
            <person name="Salamov A."/>
            <person name="Carpenter M.L."/>
            <person name="Signorovitch A.Y."/>
            <person name="Moreno M.A."/>
            <person name="Kamm K."/>
            <person name="Grimwood J."/>
            <person name="Schmutz J."/>
            <person name="Shapiro H."/>
            <person name="Grigoriev I.V."/>
            <person name="Buss L.W."/>
            <person name="Schierwater B."/>
            <person name="Dellaporta S.L."/>
            <person name="Rokhsar D.S."/>
        </authorList>
    </citation>
    <scope>NUCLEOTIDE SEQUENCE [LARGE SCALE GENOMIC DNA]</scope>
    <source>
        <strain evidence="7 8">Grell-BS-1999</strain>
    </source>
</reference>
<keyword evidence="8" id="KW-1185">Reference proteome</keyword>
<dbReference type="Proteomes" id="UP000009022">
    <property type="component" value="Unassembled WGS sequence"/>
</dbReference>
<keyword evidence="3 6" id="KW-0812">Transmembrane</keyword>
<accession>B3RNB9</accession>
<feature type="transmembrane region" description="Helical" evidence="6">
    <location>
        <begin position="156"/>
        <end position="174"/>
    </location>
</feature>
<evidence type="ECO:0000256" key="3">
    <source>
        <dbReference type="ARBA" id="ARBA00022692"/>
    </source>
</evidence>
<comment type="similarity">
    <text evidence="2">Belongs to the ADIPOR family.</text>
</comment>
<name>B3RNB9_TRIAD</name>
<evidence type="ECO:0000256" key="5">
    <source>
        <dbReference type="ARBA" id="ARBA00023136"/>
    </source>
</evidence>
<keyword evidence="5 6" id="KW-0472">Membrane</keyword>
<dbReference type="eggNOG" id="KOG4243">
    <property type="taxonomic scope" value="Eukaryota"/>
</dbReference>
<dbReference type="OMA" id="YHVMCLI"/>
<keyword evidence="4 6" id="KW-1133">Transmembrane helix</keyword>
<dbReference type="RefSeq" id="XP_002109828.1">
    <property type="nucleotide sequence ID" value="XM_002109792.1"/>
</dbReference>
<feature type="transmembrane region" description="Helical" evidence="6">
    <location>
        <begin position="131"/>
        <end position="150"/>
    </location>
</feature>
<dbReference type="GeneID" id="6750476"/>
<evidence type="ECO:0000256" key="2">
    <source>
        <dbReference type="ARBA" id="ARBA00007018"/>
    </source>
</evidence>
<proteinExistence type="inferred from homology"/>
<dbReference type="KEGG" id="tad:TRIADDRAFT_53109"/>
<dbReference type="GO" id="GO:0016020">
    <property type="term" value="C:membrane"/>
    <property type="evidence" value="ECO:0007669"/>
    <property type="project" value="UniProtKB-SubCell"/>
</dbReference>
<dbReference type="OrthoDB" id="186812at2759"/>
<dbReference type="PANTHER" id="PTHR20855:SF3">
    <property type="entry name" value="LD03007P"/>
    <property type="match status" value="1"/>
</dbReference>
<comment type="subcellular location">
    <subcellularLocation>
        <location evidence="1">Membrane</location>
        <topology evidence="1">Multi-pass membrane protein</topology>
    </subcellularLocation>
</comment>
<dbReference type="AlphaFoldDB" id="B3RNB9"/>
<feature type="transmembrane region" description="Helical" evidence="6">
    <location>
        <begin position="106"/>
        <end position="126"/>
    </location>
</feature>
<evidence type="ECO:0000256" key="4">
    <source>
        <dbReference type="ARBA" id="ARBA00022989"/>
    </source>
</evidence>
<protein>
    <recommendedName>
        <fullName evidence="9">Monocyte to macrophage differentiation protein</fullName>
    </recommendedName>
</protein>
<dbReference type="InterPro" id="IPR004254">
    <property type="entry name" value="AdipoR/HlyIII-related"/>
</dbReference>
<evidence type="ECO:0000256" key="1">
    <source>
        <dbReference type="ARBA" id="ARBA00004141"/>
    </source>
</evidence>
<feature type="transmembrane region" description="Helical" evidence="6">
    <location>
        <begin position="186"/>
        <end position="205"/>
    </location>
</feature>
<dbReference type="InParanoid" id="B3RNB9"/>
<dbReference type="FunCoup" id="B3RNB9">
    <property type="interactions" value="365"/>
</dbReference>
<evidence type="ECO:0000256" key="6">
    <source>
        <dbReference type="SAM" id="Phobius"/>
    </source>
</evidence>
<evidence type="ECO:0000313" key="7">
    <source>
        <dbReference type="EMBL" id="EDV27994.1"/>
    </source>
</evidence>
<dbReference type="PANTHER" id="PTHR20855">
    <property type="entry name" value="ADIPOR/PROGESTIN RECEPTOR-RELATED"/>
    <property type="match status" value="1"/>
</dbReference>
<sequence length="207" mass="23843">MGPTVTVKRLRFMNAPVTGCQCHYQATTIEQTANILTHGVWIIPAIYALLKMLTLSTTQNQYWIAWCMISRFLHFWDRSTIFTFIASCFMPWFVLTETLSNTYVMKWLVCIWLMAMLGITFTYLFLDRYKLLETLLYVILGVVPSIPILYANQNSGAWELTAGGGIYVMGILFFKCDGRIPFAHAIWHTFVACGALIHYSAVIRYKY</sequence>
<dbReference type="STRING" id="10228.B3RNB9"/>
<feature type="transmembrane region" description="Helical" evidence="6">
    <location>
        <begin position="75"/>
        <end position="94"/>
    </location>
</feature>